<keyword evidence="3" id="KW-1185">Reference proteome</keyword>
<feature type="region of interest" description="Disordered" evidence="1">
    <location>
        <begin position="703"/>
        <end position="733"/>
    </location>
</feature>
<evidence type="ECO:0000313" key="2">
    <source>
        <dbReference type="EMBL" id="KAK7074185.1"/>
    </source>
</evidence>
<feature type="region of interest" description="Disordered" evidence="1">
    <location>
        <begin position="521"/>
        <end position="567"/>
    </location>
</feature>
<feature type="region of interest" description="Disordered" evidence="1">
    <location>
        <begin position="185"/>
        <end position="223"/>
    </location>
</feature>
<comment type="caution">
    <text evidence="2">The sequence shown here is derived from an EMBL/GenBank/DDBJ whole genome shotgun (WGS) entry which is preliminary data.</text>
</comment>
<evidence type="ECO:0000256" key="1">
    <source>
        <dbReference type="SAM" id="MobiDB-lite"/>
    </source>
</evidence>
<evidence type="ECO:0000313" key="3">
    <source>
        <dbReference type="Proteomes" id="UP001381693"/>
    </source>
</evidence>
<feature type="compositionally biased region" description="Basic and acidic residues" evidence="1">
    <location>
        <begin position="531"/>
        <end position="563"/>
    </location>
</feature>
<name>A0AAN9A6K5_HALRR</name>
<protein>
    <submittedName>
        <fullName evidence="2">Uncharacterized protein</fullName>
    </submittedName>
</protein>
<feature type="compositionally biased region" description="Polar residues" evidence="1">
    <location>
        <begin position="212"/>
        <end position="222"/>
    </location>
</feature>
<proteinExistence type="predicted"/>
<reference evidence="2 3" key="1">
    <citation type="submission" date="2023-11" db="EMBL/GenBank/DDBJ databases">
        <title>Halocaridina rubra genome assembly.</title>
        <authorList>
            <person name="Smith C."/>
        </authorList>
    </citation>
    <scope>NUCLEOTIDE SEQUENCE [LARGE SCALE GENOMIC DNA]</scope>
    <source>
        <strain evidence="2">EP-1</strain>
        <tissue evidence="2">Whole</tissue>
    </source>
</reference>
<organism evidence="2 3">
    <name type="scientific">Halocaridina rubra</name>
    <name type="common">Hawaiian red shrimp</name>
    <dbReference type="NCBI Taxonomy" id="373956"/>
    <lineage>
        <taxon>Eukaryota</taxon>
        <taxon>Metazoa</taxon>
        <taxon>Ecdysozoa</taxon>
        <taxon>Arthropoda</taxon>
        <taxon>Crustacea</taxon>
        <taxon>Multicrustacea</taxon>
        <taxon>Malacostraca</taxon>
        <taxon>Eumalacostraca</taxon>
        <taxon>Eucarida</taxon>
        <taxon>Decapoda</taxon>
        <taxon>Pleocyemata</taxon>
        <taxon>Caridea</taxon>
        <taxon>Atyoidea</taxon>
        <taxon>Atyidae</taxon>
        <taxon>Halocaridina</taxon>
    </lineage>
</organism>
<dbReference type="EMBL" id="JAXCGZ010011742">
    <property type="protein sequence ID" value="KAK7074185.1"/>
    <property type="molecule type" value="Genomic_DNA"/>
</dbReference>
<dbReference type="AlphaFoldDB" id="A0AAN9A6K5"/>
<sequence>MSTINDEVLDLLRDKYLIRGLPPIIREWSEEDILKVYHRLFCVYDPQYKLENTLAKRSRTILVRNLRLMGMGYLVPKQKNLADTSNVVKIVTIVDDKINSKYKRNIISQRVKAALLKEVPNFTKVLKENKSSVPCDAEQENVAPNVQQTSTTQKKRLLESPEPSCNVAPVYTPPLSRGFQLPRTPFGMDKVNHASENNDAPPNKETPCHAKSPSQDLPTTVPRNDKTSCCDNFIPCGRQIPRTPKNLDMILNMPKEIDNSLTNMKRSIISTQQFSSDGDVNIASVVCSNEEVRQSQSTLANSMSCDVFPSKKVKQDETKAVEHFKKSKGHGASEINLEIKTEKDNETFEAFSDIKSVCVVDIGSAKKNKERNKRTESKDKKIENEYVYEKEDTLGDIKLNYGAEVLVKDVTNEMKPSCSIENMASYERSETHDNIDEGLNVTLYKKDHNSDKIVKGRSGKEKGKRRNAKYGKLINQEEREKIGVETIDTKRGKQKTKPEKTVRHEVTCNVKALQADCINKKTKHISSKSDQPTRKKKPDESKSDKKEISDVEKSSPAHQDSETLGRINLKVTEDDDLVIDNRSLNIVKSPEKDMDGVALCIEATKTVTHGKGSASALSVKKKKAKSTKSQALHQTSDCIASENKRNTTERSRPNRKRTKIISKNIDMAVEINQSWLSEANTTNVLKKDKASVNIQDSCRVEDDSGLAKIPDGKSDMLHSSTNTRKSSRAKKNFNHSLTNSTITYSKVKNVANQSHATRLAKVDDLDLSQSAHTSKKRDDLDQSAINLNSSGVTRVQRLLRNKSCNYQSEFGNTSNNIASARSRRGNRIAVATFYESNLSPLDELESDVESEKSPSNSRHKKVADSTNNCDLPKSCSEKLAKGKIVSTRKVSKTRKVEGESREMLEGKAFEGIDNSIAQVEGELRWDINYQSWSVNVVSEEDCRNNSIANTPEKVDITSNVTCRKTTHRKKVGGHQAKTQRSVNASVSHSVLNTFCEVPTQRPSRRCKTLAKASISKAFLDDSDPISHHIKTVRF</sequence>
<feature type="compositionally biased region" description="Polar residues" evidence="1">
    <location>
        <begin position="142"/>
        <end position="152"/>
    </location>
</feature>
<dbReference type="Proteomes" id="UP001381693">
    <property type="component" value="Unassembled WGS sequence"/>
</dbReference>
<feature type="region of interest" description="Disordered" evidence="1">
    <location>
        <begin position="453"/>
        <end position="475"/>
    </location>
</feature>
<feature type="region of interest" description="Disordered" evidence="1">
    <location>
        <begin position="136"/>
        <end position="171"/>
    </location>
</feature>
<gene>
    <name evidence="2" type="ORF">SK128_020617</name>
</gene>
<feature type="region of interest" description="Disordered" evidence="1">
    <location>
        <begin position="621"/>
        <end position="657"/>
    </location>
</feature>
<feature type="compositionally biased region" description="Basic and acidic residues" evidence="1">
    <location>
        <begin position="642"/>
        <end position="652"/>
    </location>
</feature>
<accession>A0AAN9A6K5</accession>
<feature type="region of interest" description="Disordered" evidence="1">
    <location>
        <begin position="845"/>
        <end position="867"/>
    </location>
</feature>